<dbReference type="RefSeq" id="XP_004353148.1">
    <property type="nucleotide sequence ID" value="XM_004353096.1"/>
</dbReference>
<dbReference type="EMBL" id="KB007857">
    <property type="protein sequence ID" value="ELR23620.1"/>
    <property type="molecule type" value="Genomic_DNA"/>
</dbReference>
<name>L8HEP5_ACACF</name>
<sequence>MQATPPGTCKYIIYLVPQGELYALLERYHEESRSVCVNDAHDYLPHCTLTSFFTLPKEEDLCTVFLRRLTSALERVATVAGDTHHDQGERPEPLAWVEGLYDKDGAIGLAVRAPKIISAIQRLADELDNSSAAKEGGASDCAATVVISPKTRLHISMAYGGGVTRAGTPQLYTLARELNTRRQNLSEPIQWRVELLRQEAHHAGQPKLWMLDALWSSFLPTS</sequence>
<dbReference type="OrthoDB" id="414418at2759"/>
<dbReference type="STRING" id="1257118.L8HEP5"/>
<reference evidence="1 2" key="1">
    <citation type="journal article" date="2013" name="Genome Biol.">
        <title>Genome of Acanthamoeba castellanii highlights extensive lateral gene transfer and early evolution of tyrosine kinase signaling.</title>
        <authorList>
            <person name="Clarke M."/>
            <person name="Lohan A.J."/>
            <person name="Liu B."/>
            <person name="Lagkouvardos I."/>
            <person name="Roy S."/>
            <person name="Zafar N."/>
            <person name="Bertelli C."/>
            <person name="Schilde C."/>
            <person name="Kianianmomeni A."/>
            <person name="Burglin T.R."/>
            <person name="Frech C."/>
            <person name="Turcotte B."/>
            <person name="Kopec K.O."/>
            <person name="Synnott J.M."/>
            <person name="Choo C."/>
            <person name="Paponov I."/>
            <person name="Finkler A."/>
            <person name="Soon Heng Tan C."/>
            <person name="Hutchins A.P."/>
            <person name="Weinmeier T."/>
            <person name="Rattei T."/>
            <person name="Chu J.S."/>
            <person name="Gimenez G."/>
            <person name="Irimia M."/>
            <person name="Rigden D.J."/>
            <person name="Fitzpatrick D.A."/>
            <person name="Lorenzo-Morales J."/>
            <person name="Bateman A."/>
            <person name="Chiu C.H."/>
            <person name="Tang P."/>
            <person name="Hegemann P."/>
            <person name="Fromm H."/>
            <person name="Raoult D."/>
            <person name="Greub G."/>
            <person name="Miranda-Saavedra D."/>
            <person name="Chen N."/>
            <person name="Nash P."/>
            <person name="Ginger M.L."/>
            <person name="Horn M."/>
            <person name="Schaap P."/>
            <person name="Caler L."/>
            <person name="Loftus B."/>
        </authorList>
    </citation>
    <scope>NUCLEOTIDE SEQUENCE [LARGE SCALE GENOMIC DNA]</scope>
    <source>
        <strain evidence="1 2">Neff</strain>
    </source>
</reference>
<dbReference type="AlphaFoldDB" id="L8HEP5"/>
<evidence type="ECO:0000313" key="1">
    <source>
        <dbReference type="EMBL" id="ELR23620.1"/>
    </source>
</evidence>
<dbReference type="GeneID" id="14924601"/>
<dbReference type="KEGG" id="acan:ACA1_072520"/>
<proteinExistence type="predicted"/>
<protein>
    <submittedName>
        <fullName evidence="1">Uncharacterized protein</fullName>
    </submittedName>
</protein>
<accession>L8HEP5</accession>
<keyword evidence="2" id="KW-1185">Reference proteome</keyword>
<organism evidence="1 2">
    <name type="scientific">Acanthamoeba castellanii (strain ATCC 30010 / Neff)</name>
    <dbReference type="NCBI Taxonomy" id="1257118"/>
    <lineage>
        <taxon>Eukaryota</taxon>
        <taxon>Amoebozoa</taxon>
        <taxon>Discosea</taxon>
        <taxon>Longamoebia</taxon>
        <taxon>Centramoebida</taxon>
        <taxon>Acanthamoebidae</taxon>
        <taxon>Acanthamoeba</taxon>
    </lineage>
</organism>
<dbReference type="Proteomes" id="UP000011083">
    <property type="component" value="Unassembled WGS sequence"/>
</dbReference>
<gene>
    <name evidence="1" type="ORF">ACA1_072520</name>
</gene>
<evidence type="ECO:0000313" key="2">
    <source>
        <dbReference type="Proteomes" id="UP000011083"/>
    </source>
</evidence>
<dbReference type="VEuPathDB" id="AmoebaDB:ACA1_072520"/>